<reference evidence="2" key="2">
    <citation type="journal article" date="2023" name="MicrobiologyOpen">
        <title>Genomics of the tumorigenes clade of the family Rhizobiaceae and description of Rhizobium rhododendri sp. nov.</title>
        <authorList>
            <person name="Kuzmanovic N."/>
            <person name="diCenzo G.C."/>
            <person name="Bunk B."/>
            <person name="Sproeer C."/>
            <person name="Fruehling A."/>
            <person name="Neumann-Schaal M."/>
            <person name="Overmann J."/>
            <person name="Smalla K."/>
        </authorList>
    </citation>
    <scope>NUCLEOTIDE SEQUENCE</scope>
    <source>
        <strain evidence="2">Rho-6.2</strain>
        <plasmid evidence="2">unnamed2</plasmid>
    </source>
</reference>
<evidence type="ECO:0000256" key="1">
    <source>
        <dbReference type="SAM" id="Phobius"/>
    </source>
</evidence>
<keyword evidence="3" id="KW-1185">Reference proteome</keyword>
<protein>
    <submittedName>
        <fullName evidence="2">TIGR02117 family protein</fullName>
    </submittedName>
</protein>
<evidence type="ECO:0000313" key="2">
    <source>
        <dbReference type="EMBL" id="WFS26703.1"/>
    </source>
</evidence>
<sequence>MRLLLKFLRVVAILAGVVVACGILGVLVPHPPARDVADASRNHRILILSNPIHTDIAIPVDDELRSEFDFLPSAGLDFKLDGVRYVIFGWGGRAFYTETPTWSELKTIPVLKSLTLDRSVMHVELGGEIPVGSPYAMTVNLDDAGMAELRKAVRRSFAESAGAPSVLNGFAYGPYDAFYEANGYFNVIAGCNTWTAAMLRRAGLTTGWWTPMPFMLRLALRLHNGADSLPAVSS</sequence>
<evidence type="ECO:0000313" key="3">
    <source>
        <dbReference type="Proteomes" id="UP000318939"/>
    </source>
</evidence>
<gene>
    <name evidence="2" type="ORF">PR018_27380</name>
</gene>
<dbReference type="RefSeq" id="WP_142825051.1">
    <property type="nucleotide sequence ID" value="NZ_CP117270.1"/>
</dbReference>
<keyword evidence="2" id="KW-0614">Plasmid</keyword>
<dbReference type="EMBL" id="CP117270">
    <property type="protein sequence ID" value="WFS26703.1"/>
    <property type="molecule type" value="Genomic_DNA"/>
</dbReference>
<dbReference type="PROSITE" id="PS51257">
    <property type="entry name" value="PROKAR_LIPOPROTEIN"/>
    <property type="match status" value="1"/>
</dbReference>
<proteinExistence type="predicted"/>
<name>A0ABY8IUE6_9HYPH</name>
<keyword evidence="1" id="KW-0472">Membrane</keyword>
<keyword evidence="1" id="KW-0812">Transmembrane</keyword>
<geneLocation type="plasmid" evidence="2 3">
    <name>unnamed2</name>
</geneLocation>
<reference evidence="2" key="1">
    <citation type="journal article" date="2019" name="Phytopathology">
        <title>A Novel Group of Rhizobium tumorigenes-Like Agrobacteria Associated with Crown Gall Disease of Rhododendron and Blueberry.</title>
        <authorList>
            <person name="Kuzmanovic N."/>
            <person name="Behrens P."/>
            <person name="Idczak E."/>
            <person name="Wagner S."/>
            <person name="Gotz M."/>
            <person name="Sproer C."/>
            <person name="Bunk B."/>
            <person name="Overmann J."/>
            <person name="Smalla K."/>
        </authorList>
    </citation>
    <scope>NUCLEOTIDE SEQUENCE</scope>
    <source>
        <strain evidence="2">Rho-6.2</strain>
    </source>
</reference>
<accession>A0ABY8IUE6</accession>
<feature type="transmembrane region" description="Helical" evidence="1">
    <location>
        <begin position="7"/>
        <end position="28"/>
    </location>
</feature>
<organism evidence="2 3">
    <name type="scientific">Rhizobium rhododendri</name>
    <dbReference type="NCBI Taxonomy" id="2506430"/>
    <lineage>
        <taxon>Bacteria</taxon>
        <taxon>Pseudomonadati</taxon>
        <taxon>Pseudomonadota</taxon>
        <taxon>Alphaproteobacteria</taxon>
        <taxon>Hyphomicrobiales</taxon>
        <taxon>Rhizobiaceae</taxon>
        <taxon>Rhizobium/Agrobacterium group</taxon>
        <taxon>Rhizobium</taxon>
    </lineage>
</organism>
<keyword evidence="1" id="KW-1133">Transmembrane helix</keyword>
<dbReference type="Proteomes" id="UP000318939">
    <property type="component" value="Plasmid unnamed2"/>
</dbReference>
<dbReference type="InterPro" id="IPR011727">
    <property type="entry name" value="CHP02117"/>
</dbReference>
<dbReference type="NCBIfam" id="TIGR02117">
    <property type="entry name" value="chp_urease_rgn"/>
    <property type="match status" value="1"/>
</dbReference>
<dbReference type="Pfam" id="PF09601">
    <property type="entry name" value="DUF2459"/>
    <property type="match status" value="1"/>
</dbReference>